<organism evidence="3 4">
    <name type="scientific">Zingiber officinale</name>
    <name type="common">Ginger</name>
    <name type="synonym">Amomum zingiber</name>
    <dbReference type="NCBI Taxonomy" id="94328"/>
    <lineage>
        <taxon>Eukaryota</taxon>
        <taxon>Viridiplantae</taxon>
        <taxon>Streptophyta</taxon>
        <taxon>Embryophyta</taxon>
        <taxon>Tracheophyta</taxon>
        <taxon>Spermatophyta</taxon>
        <taxon>Magnoliopsida</taxon>
        <taxon>Liliopsida</taxon>
        <taxon>Zingiberales</taxon>
        <taxon>Zingiberaceae</taxon>
        <taxon>Zingiber</taxon>
    </lineage>
</organism>
<keyword evidence="1" id="KW-0677">Repeat</keyword>
<dbReference type="FunFam" id="1.25.40.10:FF:000361">
    <property type="entry name" value="Pentatricopeptide repeat-containing protein chloroplastic"/>
    <property type="match status" value="1"/>
</dbReference>
<evidence type="ECO:0000256" key="1">
    <source>
        <dbReference type="ARBA" id="ARBA00022737"/>
    </source>
</evidence>
<gene>
    <name evidence="3" type="ORF">ZIOFF_011395</name>
</gene>
<feature type="repeat" description="PPR" evidence="2">
    <location>
        <begin position="698"/>
        <end position="732"/>
    </location>
</feature>
<protein>
    <recommendedName>
        <fullName evidence="5">Pentatricopeptide repeat-containing protein</fullName>
    </recommendedName>
</protein>
<accession>A0A8J5HN65</accession>
<evidence type="ECO:0008006" key="5">
    <source>
        <dbReference type="Google" id="ProtNLM"/>
    </source>
</evidence>
<sequence>MFQACALRVSIQLKLAPIRTLYSAFSGKALAISNGVTQSNTRDASQLLDEMPLPDSKNCNKRIRCYTSDHVHYASLSMFKRMLSAQLMPDSFALAATIKSAAGVTVFLDMGPAEAIHGFAMKTGYVVFAAVQKAMIDMYAKFGALCSSRRVFKEMDSLDSVAWNVLLTGYARAALHDQALHLFLRMHVCGVEESKPDAITLAVILPVIAKLDLLQSGQSIHGYAIKMGLEVGTLVGNALVSMYTKCGFVDDARRVFFLIPYKDIVSWNSLIGGCSQCGLFDDALTMISQMVSMNFLLNEITIVSILPVCAFLEDASRYGMEFHCYILRHGLDTDLSVCNALMMYYSRIGEMERAECVFGELDMRDLVTWNTMIAGYANNRWISKAFALLQLLLMSGRKPDSITLVSVLPLCTQRYDLEGGKRIHGYAFRHHLLYKETTLGNSIVDLYGKCGKLENALQTFEGIKEKDIVSWNVMLSAYVDNCRLEKFVNLLNQMNREQIHPDSITLLSVIQASTLNGRRKVKEIHAYALRSGFVSLVTVGNAMLDAYTKCGDIQDAHKFFCSWTERNVITGNTMISGYLEHGRPDDAKMVFVQMSEKDVTTWNVMIQGHALYYCSDVAFVMFHQLQNEGMKPDSLSIMSILPACVRVASPYLIKQCHGYVIRNHLEDIYLVGTLLDSYAKCGSISDAYKLFQASSKKDLVNYTAMLSGYAMYGLADEAIRMFFDMLEANVKPDHVIMTALLSACSHAGLIDEGWKLFESMIENHGIRPTMEHYACMVDLLARRGRLREAYEFILDMPCEADTGVWGALLGACKIHKEVEIGQLVAAKLFDAETENVGNYLTMSNIYAADGKWEGVEQVRRQMKTMDLKKPAGCSWIEIAMKRHIFVACDLSHPERILIYSMLRTLDQMVKEPLEII</sequence>
<feature type="repeat" description="PPR" evidence="2">
    <location>
        <begin position="263"/>
        <end position="297"/>
    </location>
</feature>
<dbReference type="NCBIfam" id="TIGR00756">
    <property type="entry name" value="PPR"/>
    <property type="match status" value="8"/>
</dbReference>
<dbReference type="FunFam" id="1.25.40.10:FF:000090">
    <property type="entry name" value="Pentatricopeptide repeat-containing protein, chloroplastic"/>
    <property type="match status" value="1"/>
</dbReference>
<dbReference type="PROSITE" id="PS51375">
    <property type="entry name" value="PPR"/>
    <property type="match status" value="7"/>
</dbReference>
<dbReference type="InterPro" id="IPR002885">
    <property type="entry name" value="PPR_rpt"/>
</dbReference>
<dbReference type="FunFam" id="1.25.40.10:FF:000227">
    <property type="entry name" value="Pentatricopeptide repeat-containing protein At3g13880"/>
    <property type="match status" value="1"/>
</dbReference>
<feature type="repeat" description="PPR" evidence="2">
    <location>
        <begin position="733"/>
        <end position="768"/>
    </location>
</feature>
<feature type="repeat" description="PPR" evidence="2">
    <location>
        <begin position="365"/>
        <end position="399"/>
    </location>
</feature>
<dbReference type="Proteomes" id="UP000734854">
    <property type="component" value="Unassembled WGS sequence"/>
</dbReference>
<reference evidence="3 4" key="1">
    <citation type="submission" date="2020-08" db="EMBL/GenBank/DDBJ databases">
        <title>Plant Genome Project.</title>
        <authorList>
            <person name="Zhang R.-G."/>
        </authorList>
    </citation>
    <scope>NUCLEOTIDE SEQUENCE [LARGE SCALE GENOMIC DNA]</scope>
    <source>
        <tissue evidence="3">Rhizome</tissue>
    </source>
</reference>
<dbReference type="PANTHER" id="PTHR24015:SF1758">
    <property type="entry name" value="OS02G0290000 PROTEIN"/>
    <property type="match status" value="1"/>
</dbReference>
<name>A0A8J5HN65_ZINOF</name>
<dbReference type="PANTHER" id="PTHR24015">
    <property type="entry name" value="OS07G0578800 PROTEIN-RELATED"/>
    <property type="match status" value="1"/>
</dbReference>
<dbReference type="EMBL" id="JACMSC010000003">
    <property type="protein sequence ID" value="KAG6529199.1"/>
    <property type="molecule type" value="Genomic_DNA"/>
</dbReference>
<feature type="repeat" description="PPR" evidence="2">
    <location>
        <begin position="467"/>
        <end position="501"/>
    </location>
</feature>
<proteinExistence type="predicted"/>
<evidence type="ECO:0000256" key="2">
    <source>
        <dbReference type="PROSITE-ProRule" id="PRU00708"/>
    </source>
</evidence>
<dbReference type="AlphaFoldDB" id="A0A8J5HN65"/>
<keyword evidence="4" id="KW-1185">Reference proteome</keyword>
<dbReference type="GO" id="GO:0003723">
    <property type="term" value="F:RNA binding"/>
    <property type="evidence" value="ECO:0007669"/>
    <property type="project" value="InterPro"/>
</dbReference>
<dbReference type="Pfam" id="PF01535">
    <property type="entry name" value="PPR"/>
    <property type="match status" value="11"/>
</dbReference>
<feature type="repeat" description="PPR" evidence="2">
    <location>
        <begin position="567"/>
        <end position="601"/>
    </location>
</feature>
<dbReference type="OrthoDB" id="1904892at2759"/>
<feature type="repeat" description="PPR" evidence="2">
    <location>
        <begin position="159"/>
        <end position="193"/>
    </location>
</feature>
<dbReference type="Pfam" id="PF20431">
    <property type="entry name" value="E_motif"/>
    <property type="match status" value="1"/>
</dbReference>
<comment type="caution">
    <text evidence="3">The sequence shown here is derived from an EMBL/GenBank/DDBJ whole genome shotgun (WGS) entry which is preliminary data.</text>
</comment>
<evidence type="ECO:0000313" key="3">
    <source>
        <dbReference type="EMBL" id="KAG6529199.1"/>
    </source>
</evidence>
<dbReference type="FunFam" id="1.25.40.10:FF:000412">
    <property type="entry name" value="Putative pentatricopeptide repeat-containing protein"/>
    <property type="match status" value="1"/>
</dbReference>
<dbReference type="GO" id="GO:0005739">
    <property type="term" value="C:mitochondrion"/>
    <property type="evidence" value="ECO:0007669"/>
    <property type="project" value="TreeGrafter"/>
</dbReference>
<dbReference type="Pfam" id="PF13041">
    <property type="entry name" value="PPR_2"/>
    <property type="match status" value="2"/>
</dbReference>
<dbReference type="InterPro" id="IPR046848">
    <property type="entry name" value="E_motif"/>
</dbReference>
<dbReference type="GO" id="GO:0009451">
    <property type="term" value="P:RNA modification"/>
    <property type="evidence" value="ECO:0007669"/>
    <property type="project" value="InterPro"/>
</dbReference>
<evidence type="ECO:0000313" key="4">
    <source>
        <dbReference type="Proteomes" id="UP000734854"/>
    </source>
</evidence>
<dbReference type="InterPro" id="IPR046960">
    <property type="entry name" value="PPR_At4g14850-like_plant"/>
</dbReference>